<organism evidence="1">
    <name type="scientific">Oikopleura dioica</name>
    <name type="common">Tunicate</name>
    <dbReference type="NCBI Taxonomy" id="34765"/>
    <lineage>
        <taxon>Eukaryota</taxon>
        <taxon>Metazoa</taxon>
        <taxon>Chordata</taxon>
        <taxon>Tunicata</taxon>
        <taxon>Appendicularia</taxon>
        <taxon>Copelata</taxon>
        <taxon>Oikopleuridae</taxon>
        <taxon>Oikopleura</taxon>
    </lineage>
</organism>
<dbReference type="AlphaFoldDB" id="E4YGF8"/>
<protein>
    <submittedName>
        <fullName evidence="1">Uncharacterized protein</fullName>
    </submittedName>
</protein>
<proteinExistence type="predicted"/>
<feature type="non-terminal residue" evidence="1">
    <location>
        <position position="1"/>
    </location>
</feature>
<dbReference type="Proteomes" id="UP000011014">
    <property type="component" value="Unassembled WGS sequence"/>
</dbReference>
<evidence type="ECO:0000313" key="1">
    <source>
        <dbReference type="EMBL" id="CBY34582.1"/>
    </source>
</evidence>
<name>E4YGF8_OIKDI</name>
<accession>E4YGF8</accession>
<dbReference type="EMBL" id="FN654523">
    <property type="protein sequence ID" value="CBY34582.1"/>
    <property type="molecule type" value="Genomic_DNA"/>
</dbReference>
<gene>
    <name evidence="1" type="ORF">GSOID_T00024609001</name>
</gene>
<sequence>FRFGIYSGTRRRNFKESGPVAMFRIVKTASEWSLRASSSDARKKSFLWTSAMQIDNFHLS</sequence>
<reference evidence="1" key="1">
    <citation type="journal article" date="2010" name="Science">
        <title>Plasticity of animal genome architecture unmasked by rapid evolution of a pelagic tunicate.</title>
        <authorList>
            <person name="Denoeud F."/>
            <person name="Henriet S."/>
            <person name="Mungpakdee S."/>
            <person name="Aury J.M."/>
            <person name="Da Silva C."/>
            <person name="Brinkmann H."/>
            <person name="Mikhaleva J."/>
            <person name="Olsen L.C."/>
            <person name="Jubin C."/>
            <person name="Canestro C."/>
            <person name="Bouquet J.M."/>
            <person name="Danks G."/>
            <person name="Poulain J."/>
            <person name="Campsteijn C."/>
            <person name="Adamski M."/>
            <person name="Cross I."/>
            <person name="Yadetie F."/>
            <person name="Muffato M."/>
            <person name="Louis A."/>
            <person name="Butcher S."/>
            <person name="Tsagkogeorga G."/>
            <person name="Konrad A."/>
            <person name="Singh S."/>
            <person name="Jensen M.F."/>
            <person name="Cong E.H."/>
            <person name="Eikeseth-Otteraa H."/>
            <person name="Noel B."/>
            <person name="Anthouard V."/>
            <person name="Porcel B.M."/>
            <person name="Kachouri-Lafond R."/>
            <person name="Nishino A."/>
            <person name="Ugolini M."/>
            <person name="Chourrout P."/>
            <person name="Nishida H."/>
            <person name="Aasland R."/>
            <person name="Huzurbazar S."/>
            <person name="Westhof E."/>
            <person name="Delsuc F."/>
            <person name="Lehrach H."/>
            <person name="Reinhardt R."/>
            <person name="Weissenbach J."/>
            <person name="Roy S.W."/>
            <person name="Artiguenave F."/>
            <person name="Postlethwait J.H."/>
            <person name="Manak J.R."/>
            <person name="Thompson E.M."/>
            <person name="Jaillon O."/>
            <person name="Du Pasquier L."/>
            <person name="Boudinot P."/>
            <person name="Liberles D.A."/>
            <person name="Volff J.N."/>
            <person name="Philippe H."/>
            <person name="Lenhard B."/>
            <person name="Roest Crollius H."/>
            <person name="Wincker P."/>
            <person name="Chourrout D."/>
        </authorList>
    </citation>
    <scope>NUCLEOTIDE SEQUENCE [LARGE SCALE GENOMIC DNA]</scope>
</reference>